<sequence>MNRVLCSCFLVLLISCRPEKDADAPAVDQTLGQTVDSVSNTRIDGTATASSPPLDIKQQIPELLEAHLNRTHAAWKFPTLTEFDVQRVPQEEQGPYFIEADFNGDTRLDYAIQVVERDSAYVYVFLRDKENGFQEYLLEQDQLYDIDAQKRSIRYLTLAEKAHQYHDYGTRKTISIPHDGVSVGAENYTATYVWDNGKFKKYETGD</sequence>
<keyword evidence="4" id="KW-1185">Reference proteome</keyword>
<dbReference type="PROSITE" id="PS51257">
    <property type="entry name" value="PROKAR_LIPOPROTEIN"/>
    <property type="match status" value="1"/>
</dbReference>
<accession>A0A5M8QCE7</accession>
<protein>
    <recommendedName>
        <fullName evidence="5">Lipoprotein</fullName>
    </recommendedName>
</protein>
<dbReference type="Proteomes" id="UP000323866">
    <property type="component" value="Unassembled WGS sequence"/>
</dbReference>
<dbReference type="EMBL" id="VKKZ01000022">
    <property type="protein sequence ID" value="KAA6432570.1"/>
    <property type="molecule type" value="Genomic_DNA"/>
</dbReference>
<reference evidence="1 3" key="2">
    <citation type="submission" date="2019-09" db="EMBL/GenBank/DDBJ databases">
        <title>A bacterium isolated from glacier soil.</title>
        <authorList>
            <person name="Liu Q."/>
        </authorList>
    </citation>
    <scope>NUCLEOTIDE SEQUENCE [LARGE SCALE GENOMIC DNA]</scope>
    <source>
        <strain evidence="1 3">MDT1-10-3</strain>
    </source>
</reference>
<name>A0A5M8QCE7_9BACT</name>
<dbReference type="OrthoDB" id="851070at2"/>
<organism evidence="1 3">
    <name type="scientific">Rufibacter glacialis</name>
    <dbReference type="NCBI Taxonomy" id="1259555"/>
    <lineage>
        <taxon>Bacteria</taxon>
        <taxon>Pseudomonadati</taxon>
        <taxon>Bacteroidota</taxon>
        <taxon>Cytophagia</taxon>
        <taxon>Cytophagales</taxon>
        <taxon>Hymenobacteraceae</taxon>
        <taxon>Rufibacter</taxon>
    </lineage>
</organism>
<dbReference type="Proteomes" id="UP001570846">
    <property type="component" value="Unassembled WGS sequence"/>
</dbReference>
<evidence type="ECO:0000313" key="4">
    <source>
        <dbReference type="Proteomes" id="UP001570846"/>
    </source>
</evidence>
<reference evidence="2 4" key="3">
    <citation type="submission" date="2024-08" db="EMBL/GenBank/DDBJ databases">
        <authorList>
            <person name="Wei W."/>
        </authorList>
    </citation>
    <scope>NUCLEOTIDE SEQUENCE [LARGE SCALE GENOMIC DNA]</scope>
    <source>
        <strain evidence="2 4">XU2</strain>
    </source>
</reference>
<dbReference type="AlphaFoldDB" id="A0A5M8QCE7"/>
<proteinExistence type="predicted"/>
<evidence type="ECO:0000313" key="3">
    <source>
        <dbReference type="Proteomes" id="UP000323866"/>
    </source>
</evidence>
<evidence type="ECO:0000313" key="1">
    <source>
        <dbReference type="EMBL" id="KAA6432570.1"/>
    </source>
</evidence>
<evidence type="ECO:0008006" key="5">
    <source>
        <dbReference type="Google" id="ProtNLM"/>
    </source>
</evidence>
<dbReference type="EMBL" id="JBGOGF010000004">
    <property type="protein sequence ID" value="MFA1771270.1"/>
    <property type="molecule type" value="Genomic_DNA"/>
</dbReference>
<reference evidence="1 3" key="1">
    <citation type="submission" date="2019-07" db="EMBL/GenBank/DDBJ databases">
        <authorList>
            <person name="Qu J.-H."/>
        </authorList>
    </citation>
    <scope>NUCLEOTIDE SEQUENCE [LARGE SCALE GENOMIC DNA]</scope>
    <source>
        <strain evidence="1 3">MDT1-10-3</strain>
    </source>
</reference>
<comment type="caution">
    <text evidence="1">The sequence shown here is derived from an EMBL/GenBank/DDBJ whole genome shotgun (WGS) entry which is preliminary data.</text>
</comment>
<gene>
    <name evidence="2" type="ORF">ACD591_08200</name>
    <name evidence="1" type="ORF">FOE74_15910</name>
</gene>
<evidence type="ECO:0000313" key="2">
    <source>
        <dbReference type="EMBL" id="MFA1771270.1"/>
    </source>
</evidence>
<dbReference type="RefSeq" id="WP_149099601.1">
    <property type="nucleotide sequence ID" value="NZ_BMMG01000005.1"/>
</dbReference>